<dbReference type="InterPro" id="IPR032498">
    <property type="entry name" value="PI3K_P85_iSH2"/>
</dbReference>
<name>A0A7R9Q8S9_9ACAR</name>
<keyword evidence="3" id="KW-0175">Coiled coil</keyword>
<dbReference type="PANTHER" id="PTHR10155">
    <property type="entry name" value="PHOSPHATIDYLINOSITOL 3-KINASE REGULATORY SUBUNIT"/>
    <property type="match status" value="1"/>
</dbReference>
<dbReference type="FunFam" id="3.30.505.10:FF:000100">
    <property type="entry name" value="phosphatidylinositol 3-kinase regulatory subunit gamma"/>
    <property type="match status" value="1"/>
</dbReference>
<dbReference type="InterPro" id="IPR000980">
    <property type="entry name" value="SH2"/>
</dbReference>
<protein>
    <recommendedName>
        <fullName evidence="4">SH2 domain-containing protein</fullName>
    </recommendedName>
</protein>
<dbReference type="Pfam" id="PF00017">
    <property type="entry name" value="SH2"/>
    <property type="match status" value="2"/>
</dbReference>
<dbReference type="OrthoDB" id="3175255at2759"/>
<dbReference type="PANTHER" id="PTHR10155:SF10">
    <property type="entry name" value="PI3K21B, ISOFORM B"/>
    <property type="match status" value="1"/>
</dbReference>
<reference evidence="5" key="1">
    <citation type="submission" date="2020-11" db="EMBL/GenBank/DDBJ databases">
        <authorList>
            <person name="Tran Van P."/>
        </authorList>
    </citation>
    <scope>NUCLEOTIDE SEQUENCE</scope>
</reference>
<dbReference type="EMBL" id="CAJPVJ010000023">
    <property type="protein sequence ID" value="CAG2158646.1"/>
    <property type="molecule type" value="Genomic_DNA"/>
</dbReference>
<keyword evidence="6" id="KW-1185">Reference proteome</keyword>
<dbReference type="PRINTS" id="PR00401">
    <property type="entry name" value="SH2DOMAIN"/>
</dbReference>
<evidence type="ECO:0000259" key="4">
    <source>
        <dbReference type="PROSITE" id="PS50001"/>
    </source>
</evidence>
<dbReference type="GO" id="GO:0005942">
    <property type="term" value="C:phosphatidylinositol 3-kinase complex"/>
    <property type="evidence" value="ECO:0007669"/>
    <property type="project" value="TreeGrafter"/>
</dbReference>
<evidence type="ECO:0000313" key="5">
    <source>
        <dbReference type="EMBL" id="CAD7636770.1"/>
    </source>
</evidence>
<organism evidence="5">
    <name type="scientific">Oppiella nova</name>
    <dbReference type="NCBI Taxonomy" id="334625"/>
    <lineage>
        <taxon>Eukaryota</taxon>
        <taxon>Metazoa</taxon>
        <taxon>Ecdysozoa</taxon>
        <taxon>Arthropoda</taxon>
        <taxon>Chelicerata</taxon>
        <taxon>Arachnida</taxon>
        <taxon>Acari</taxon>
        <taxon>Acariformes</taxon>
        <taxon>Sarcoptiformes</taxon>
        <taxon>Oribatida</taxon>
        <taxon>Brachypylina</taxon>
        <taxon>Oppioidea</taxon>
        <taxon>Oppiidae</taxon>
        <taxon>Oppiella</taxon>
    </lineage>
</organism>
<dbReference type="InterPro" id="IPR036860">
    <property type="entry name" value="SH2_dom_sf"/>
</dbReference>
<dbReference type="PRINTS" id="PR00678">
    <property type="entry name" value="PI3KINASEP85"/>
</dbReference>
<dbReference type="AlphaFoldDB" id="A0A7R9Q8S9"/>
<dbReference type="GO" id="GO:0046854">
    <property type="term" value="P:phosphatidylinositol phosphate biosynthetic process"/>
    <property type="evidence" value="ECO:0007669"/>
    <property type="project" value="TreeGrafter"/>
</dbReference>
<evidence type="ECO:0000256" key="3">
    <source>
        <dbReference type="SAM" id="Coils"/>
    </source>
</evidence>
<evidence type="ECO:0000256" key="2">
    <source>
        <dbReference type="PROSITE-ProRule" id="PRU00191"/>
    </source>
</evidence>
<dbReference type="Gene3D" id="3.30.505.10">
    <property type="entry name" value="SH2 domain"/>
    <property type="match status" value="2"/>
</dbReference>
<dbReference type="GO" id="GO:0008286">
    <property type="term" value="P:insulin receptor signaling pathway"/>
    <property type="evidence" value="ECO:0007669"/>
    <property type="project" value="TreeGrafter"/>
</dbReference>
<keyword evidence="1 2" id="KW-0727">SH2 domain</keyword>
<dbReference type="InterPro" id="IPR035022">
    <property type="entry name" value="PI3kinase_P85_nSH2"/>
</dbReference>
<gene>
    <name evidence="5" type="ORF">ONB1V03_LOCUS410</name>
</gene>
<dbReference type="Proteomes" id="UP000728032">
    <property type="component" value="Unassembled WGS sequence"/>
</dbReference>
<proteinExistence type="predicted"/>
<sequence>MASCPVKGCSSTDSTGITLTLPPVQWTTNIMSMNESNIEDCEWYWGDISRDEAHEKLRDTKDGTFLVRDASNKGSGEYTLTLRKDSTNKLIKICHQNQMYGFSEPLRFTSVVELINYYRKESLSQYNHTLDVKLLYPISRFNQTECEDFETNDISKVSSKLNEINKEFTKKTELYDQFNDDYNRSAQEIQMQMKALESYSELIKIFKEQLLSNSNYQNESLAHEISSMQDHYQKTLFKMNALMEKRSNLEKELKNSTARHRLVDQEMNFIKPELQKLGKQRAIFQRLLEANSGGSLPHHNDSAWFIRDCKRDDAENLLKSRPDGTFLIRNSRQEGQYALSIMNDGKVCHCLIHKTERGFGFAEPFNIYPSLVSLVLHYAQTSLEEHNDLLHTTLAYPVFANSVNNGKAS</sequence>
<dbReference type="SMART" id="SM00252">
    <property type="entry name" value="SH2"/>
    <property type="match status" value="2"/>
</dbReference>
<dbReference type="SUPFAM" id="SSF55550">
    <property type="entry name" value="SH2 domain"/>
    <property type="match status" value="2"/>
</dbReference>
<dbReference type="GO" id="GO:0046935">
    <property type="term" value="F:1-phosphatidylinositol-3-kinase regulator activity"/>
    <property type="evidence" value="ECO:0007669"/>
    <property type="project" value="TreeGrafter"/>
</dbReference>
<dbReference type="Gene3D" id="1.10.287.1490">
    <property type="match status" value="1"/>
</dbReference>
<feature type="domain" description="SH2" evidence="4">
    <location>
        <begin position="304"/>
        <end position="398"/>
    </location>
</feature>
<feature type="coiled-coil region" evidence="3">
    <location>
        <begin position="232"/>
        <end position="266"/>
    </location>
</feature>
<evidence type="ECO:0000313" key="6">
    <source>
        <dbReference type="Proteomes" id="UP000728032"/>
    </source>
</evidence>
<accession>A0A7R9Q8S9</accession>
<dbReference type="Pfam" id="PF16454">
    <property type="entry name" value="PI3K_P85_iSH2"/>
    <property type="match status" value="1"/>
</dbReference>
<dbReference type="FunFam" id="3.30.505.10:FF:000014">
    <property type="entry name" value="Phosphatidylinositol 3-kinase regulatory subunit alpha"/>
    <property type="match status" value="1"/>
</dbReference>
<evidence type="ECO:0000256" key="1">
    <source>
        <dbReference type="ARBA" id="ARBA00022999"/>
    </source>
</evidence>
<dbReference type="PROSITE" id="PS50001">
    <property type="entry name" value="SH2"/>
    <property type="match status" value="2"/>
</dbReference>
<dbReference type="EMBL" id="OC914848">
    <property type="protein sequence ID" value="CAD7636770.1"/>
    <property type="molecule type" value="Genomic_DNA"/>
</dbReference>
<feature type="domain" description="SH2" evidence="4">
    <location>
        <begin position="43"/>
        <end position="138"/>
    </location>
</feature>
<dbReference type="CDD" id="cd09942">
    <property type="entry name" value="SH2_nSH2_p85_like"/>
    <property type="match status" value="1"/>
</dbReference>